<evidence type="ECO:0000256" key="8">
    <source>
        <dbReference type="SAM" id="Phobius"/>
    </source>
</evidence>
<accession>K9D0M7</accession>
<evidence type="ECO:0000256" key="4">
    <source>
        <dbReference type="ARBA" id="ARBA00022692"/>
    </source>
</evidence>
<evidence type="ECO:0000256" key="3">
    <source>
        <dbReference type="ARBA" id="ARBA00022448"/>
    </source>
</evidence>
<feature type="transmembrane region" description="Helical" evidence="8">
    <location>
        <begin position="247"/>
        <end position="271"/>
    </location>
</feature>
<feature type="transmembrane region" description="Helical" evidence="8">
    <location>
        <begin position="278"/>
        <end position="295"/>
    </location>
</feature>
<dbReference type="EMBL" id="AHAF01000011">
    <property type="protein sequence ID" value="EKU78114.1"/>
    <property type="molecule type" value="Genomic_DNA"/>
</dbReference>
<evidence type="ECO:0008006" key="11">
    <source>
        <dbReference type="Google" id="ProtNLM"/>
    </source>
</evidence>
<dbReference type="InterPro" id="IPR038377">
    <property type="entry name" value="Na/Glc_symporter_sf"/>
</dbReference>
<dbReference type="PATRIC" id="fig|883156.3.peg.1357"/>
<dbReference type="PANTHER" id="PTHR48086">
    <property type="entry name" value="SODIUM/PROLINE SYMPORTER-RELATED"/>
    <property type="match status" value="1"/>
</dbReference>
<sequence length="372" mass="39476">MTTPLITVSIVGFAVGGASTIGVAEQAYVKGISAGWYTAAWGLGAIVMGLTVAKGYRRLNITTVPEMLERYYDKKSRIAGIVIQIMVQLCVMSLQYVAGGTILAALLPGVFTVTKGMIMSAVVFIGVTMMGGMWSASISNLLNVTLKYIGITAAAYMAVSLMGGTAAIEAQAPTPHMLDLVDGVGGMTILTWVVTLITVNLSLQSIIQISLGAKTVGIARKGFILGGLIMLPVGFINPNVTDERYKFITKVAIVVMGLMTFIFALTISGIIATLMQGLSLMEAFAVIVLMTLFAPKYCSRIGAFYTLVAAVVTLLIWNFVPAVRIVPHVIYLEWIVCSITFGVCTSISKQAIATDEALEGKSVEEGMVNSLN</sequence>
<gene>
    <name evidence="9" type="ORF">HMPREF9282_01395</name>
</gene>
<evidence type="ECO:0000256" key="2">
    <source>
        <dbReference type="ARBA" id="ARBA00006434"/>
    </source>
</evidence>
<dbReference type="InterPro" id="IPR050277">
    <property type="entry name" value="Sodium:Solute_Symporter"/>
</dbReference>
<reference evidence="9 10" key="1">
    <citation type="submission" date="2012-09" db="EMBL/GenBank/DDBJ databases">
        <title>The Genome Sequence of Veillonella ratti ACS-216-V-COL6B.</title>
        <authorList>
            <consortium name="The Broad Institute Genome Sequencing Platform"/>
            <person name="Earl A."/>
            <person name="Ward D."/>
            <person name="Feldgarden M."/>
            <person name="Gevers D."/>
            <person name="Saerens B."/>
            <person name="Vaneechoutte M."/>
            <person name="Walker B."/>
            <person name="Young S.K."/>
            <person name="Zeng Q."/>
            <person name="Gargeya S."/>
            <person name="Fitzgerald M."/>
            <person name="Haas B."/>
            <person name="Abouelleil A."/>
            <person name="Alvarado L."/>
            <person name="Arachchi H.M."/>
            <person name="Berlin A."/>
            <person name="Chapman S.B."/>
            <person name="Goldberg J."/>
            <person name="Griggs A."/>
            <person name="Gujja S."/>
            <person name="Hansen M."/>
            <person name="Howarth C."/>
            <person name="Imamovic A."/>
            <person name="Larimer J."/>
            <person name="McCowen C."/>
            <person name="Montmayeur A."/>
            <person name="Murphy C."/>
            <person name="Neiman D."/>
            <person name="Pearson M."/>
            <person name="Priest M."/>
            <person name="Roberts A."/>
            <person name="Saif S."/>
            <person name="Shea T."/>
            <person name="Sisk P."/>
            <person name="Sykes S."/>
            <person name="Wortman J."/>
            <person name="Nusbaum C."/>
            <person name="Birren B."/>
        </authorList>
    </citation>
    <scope>NUCLEOTIDE SEQUENCE [LARGE SCALE GENOMIC DNA]</scope>
    <source>
        <strain evidence="9 10">ACS-216-V-Col6b</strain>
    </source>
</reference>
<dbReference type="GO" id="GO:0022857">
    <property type="term" value="F:transmembrane transporter activity"/>
    <property type="evidence" value="ECO:0007669"/>
    <property type="project" value="InterPro"/>
</dbReference>
<keyword evidence="10" id="KW-1185">Reference proteome</keyword>
<dbReference type="Pfam" id="PF00474">
    <property type="entry name" value="SSF"/>
    <property type="match status" value="1"/>
</dbReference>
<feature type="transmembrane region" description="Helical" evidence="8">
    <location>
        <begin position="301"/>
        <end position="320"/>
    </location>
</feature>
<dbReference type="AlphaFoldDB" id="K9D0M7"/>
<organism evidence="9 10">
    <name type="scientific">Veillonella seminalis ACS-216-V-Col6b</name>
    <dbReference type="NCBI Taxonomy" id="883156"/>
    <lineage>
        <taxon>Bacteria</taxon>
        <taxon>Bacillati</taxon>
        <taxon>Bacillota</taxon>
        <taxon>Negativicutes</taxon>
        <taxon>Veillonellales</taxon>
        <taxon>Veillonellaceae</taxon>
        <taxon>Veillonella</taxon>
    </lineage>
</organism>
<feature type="transmembrane region" description="Helical" evidence="8">
    <location>
        <begin position="148"/>
        <end position="168"/>
    </location>
</feature>
<feature type="transmembrane region" description="Helical" evidence="8">
    <location>
        <begin position="180"/>
        <end position="201"/>
    </location>
</feature>
<keyword evidence="5 8" id="KW-1133">Transmembrane helix</keyword>
<evidence type="ECO:0000313" key="10">
    <source>
        <dbReference type="Proteomes" id="UP000009891"/>
    </source>
</evidence>
<evidence type="ECO:0000256" key="5">
    <source>
        <dbReference type="ARBA" id="ARBA00022989"/>
    </source>
</evidence>
<comment type="similarity">
    <text evidence="2 7">Belongs to the sodium:solute symporter (SSF) (TC 2.A.21) family.</text>
</comment>
<evidence type="ECO:0000256" key="7">
    <source>
        <dbReference type="RuleBase" id="RU362091"/>
    </source>
</evidence>
<comment type="caution">
    <text evidence="9">The sequence shown here is derived from an EMBL/GenBank/DDBJ whole genome shotgun (WGS) entry which is preliminary data.</text>
</comment>
<feature type="transmembrane region" description="Helical" evidence="8">
    <location>
        <begin position="34"/>
        <end position="56"/>
    </location>
</feature>
<protein>
    <recommendedName>
        <fullName evidence="11">Transporter</fullName>
    </recommendedName>
</protein>
<dbReference type="GO" id="GO:0005886">
    <property type="term" value="C:plasma membrane"/>
    <property type="evidence" value="ECO:0007669"/>
    <property type="project" value="TreeGrafter"/>
</dbReference>
<dbReference type="PANTHER" id="PTHR48086:SF7">
    <property type="entry name" value="SODIUM-SOLUTE SYMPORTER-RELATED"/>
    <property type="match status" value="1"/>
</dbReference>
<dbReference type="PROSITE" id="PS50283">
    <property type="entry name" value="NA_SOLUT_SYMP_3"/>
    <property type="match status" value="1"/>
</dbReference>
<keyword evidence="4 8" id="KW-0812">Transmembrane</keyword>
<proteinExistence type="inferred from homology"/>
<evidence type="ECO:0000313" key="9">
    <source>
        <dbReference type="EMBL" id="EKU78114.1"/>
    </source>
</evidence>
<evidence type="ECO:0000256" key="6">
    <source>
        <dbReference type="ARBA" id="ARBA00023136"/>
    </source>
</evidence>
<comment type="subcellular location">
    <subcellularLocation>
        <location evidence="1">Membrane</location>
        <topology evidence="1">Multi-pass membrane protein</topology>
    </subcellularLocation>
</comment>
<keyword evidence="6 8" id="KW-0472">Membrane</keyword>
<dbReference type="STRING" id="883156.HMPREF9282_01395"/>
<evidence type="ECO:0000256" key="1">
    <source>
        <dbReference type="ARBA" id="ARBA00004141"/>
    </source>
</evidence>
<dbReference type="Gene3D" id="1.20.1730.10">
    <property type="entry name" value="Sodium/glucose cotransporter"/>
    <property type="match status" value="2"/>
</dbReference>
<dbReference type="eggNOG" id="COG0591">
    <property type="taxonomic scope" value="Bacteria"/>
</dbReference>
<keyword evidence="3" id="KW-0813">Transport</keyword>
<feature type="transmembrane region" description="Helical" evidence="8">
    <location>
        <begin position="77"/>
        <end position="97"/>
    </location>
</feature>
<dbReference type="InterPro" id="IPR001734">
    <property type="entry name" value="Na/solute_symporter"/>
</dbReference>
<dbReference type="HOGENOM" id="CLU_018808_15_3_9"/>
<name>K9D0M7_9FIRM</name>
<dbReference type="Proteomes" id="UP000009891">
    <property type="component" value="Unassembled WGS sequence"/>
</dbReference>
<feature type="transmembrane region" description="Helical" evidence="8">
    <location>
        <begin position="117"/>
        <end position="136"/>
    </location>
</feature>